<name>A0A7X6RRN5_9ACTN</name>
<dbReference type="AlphaFoldDB" id="A0A7X6RRN5"/>
<organism evidence="2 3">
    <name type="scientific">Nocardiopsis alborubida</name>
    <dbReference type="NCBI Taxonomy" id="146802"/>
    <lineage>
        <taxon>Bacteria</taxon>
        <taxon>Bacillati</taxon>
        <taxon>Actinomycetota</taxon>
        <taxon>Actinomycetes</taxon>
        <taxon>Streptosporangiales</taxon>
        <taxon>Nocardiopsidaceae</taxon>
        <taxon>Nocardiopsis</taxon>
    </lineage>
</organism>
<evidence type="ECO:0008006" key="4">
    <source>
        <dbReference type="Google" id="ProtNLM"/>
    </source>
</evidence>
<dbReference type="Proteomes" id="UP000553209">
    <property type="component" value="Unassembled WGS sequence"/>
</dbReference>
<feature type="transmembrane region" description="Helical" evidence="1">
    <location>
        <begin position="12"/>
        <end position="34"/>
    </location>
</feature>
<dbReference type="EMBL" id="JAAXPG010000020">
    <property type="protein sequence ID" value="NKZ00075.1"/>
    <property type="molecule type" value="Genomic_DNA"/>
</dbReference>
<dbReference type="RefSeq" id="WP_168444084.1">
    <property type="nucleotide sequence ID" value="NZ_JAAXPG010000020.1"/>
</dbReference>
<keyword evidence="1" id="KW-0472">Membrane</keyword>
<protein>
    <recommendedName>
        <fullName evidence="4">Integral membrane protein</fullName>
    </recommendedName>
</protein>
<keyword evidence="1" id="KW-0812">Transmembrane</keyword>
<evidence type="ECO:0000256" key="1">
    <source>
        <dbReference type="SAM" id="Phobius"/>
    </source>
</evidence>
<feature type="transmembrane region" description="Helical" evidence="1">
    <location>
        <begin position="54"/>
        <end position="74"/>
    </location>
</feature>
<feature type="transmembrane region" description="Helical" evidence="1">
    <location>
        <begin position="86"/>
        <end position="119"/>
    </location>
</feature>
<proteinExistence type="predicted"/>
<evidence type="ECO:0000313" key="2">
    <source>
        <dbReference type="EMBL" id="NKZ00075.1"/>
    </source>
</evidence>
<evidence type="ECO:0000313" key="3">
    <source>
        <dbReference type="Proteomes" id="UP000553209"/>
    </source>
</evidence>
<reference evidence="2 3" key="1">
    <citation type="submission" date="2020-04" db="EMBL/GenBank/DDBJ databases">
        <title>MicrobeNet Type strains.</title>
        <authorList>
            <person name="Nicholson A.C."/>
        </authorList>
    </citation>
    <scope>NUCLEOTIDE SEQUENCE [LARGE SCALE GENOMIC DNA]</scope>
    <source>
        <strain evidence="2 3">ATCC 23612</strain>
    </source>
</reference>
<keyword evidence="1" id="KW-1133">Transmembrane helix</keyword>
<gene>
    <name evidence="2" type="ORF">HGB44_20730</name>
</gene>
<keyword evidence="3" id="KW-1185">Reference proteome</keyword>
<comment type="caution">
    <text evidence="2">The sequence shown here is derived from an EMBL/GenBank/DDBJ whole genome shotgun (WGS) entry which is preliminary data.</text>
</comment>
<accession>A0A7X6RRN5</accession>
<sequence length="145" mass="14925">MHPRMPGQLTAVRVILFVHVAIAAFGLVSLFALLSASGMSLARVVGATGTPMGLFTLGMLFAVGVLVLETTAAVRMGAGGRKSQTLLRVALVTAAVGTLMNVVQGSGFLGFALVAAALVLAETRAAKDWFETTDTAGGRAPHRPY</sequence>